<evidence type="ECO:0000313" key="7">
    <source>
        <dbReference type="Proteomes" id="UP000502196"/>
    </source>
</evidence>
<sequence length="219" mass="23770">MRVERLVINEMGTNCYIVSGGDGGAVVIDPGGSIEPIEEYLQKRGLVVRAILLTHGHADHLMGLEALRERTGAPVYVHEADAEMLTDPAKNLSAFMGRPVVCRPAEHRLKDGDVLEIGGLMVKVLHTPGHTPGGVCLDIAPQGVSIRPKVVFTGDTLFAGSIGRTDFPGGSYEVLLASIRKSLLPYEDDTVIYPGHEEDSTIGDERRYNPFLRDEEGVR</sequence>
<evidence type="ECO:0000256" key="4">
    <source>
        <dbReference type="ARBA" id="ARBA00022833"/>
    </source>
</evidence>
<dbReference type="SUPFAM" id="SSF56281">
    <property type="entry name" value="Metallo-hydrolase/oxidoreductase"/>
    <property type="match status" value="1"/>
</dbReference>
<keyword evidence="3 6" id="KW-0378">Hydrolase</keyword>
<proteinExistence type="predicted"/>
<organism evidence="6 7">
    <name type="scientific">Kyrpidia spormannii</name>
    <dbReference type="NCBI Taxonomy" id="2055160"/>
    <lineage>
        <taxon>Bacteria</taxon>
        <taxon>Bacillati</taxon>
        <taxon>Bacillota</taxon>
        <taxon>Bacilli</taxon>
        <taxon>Bacillales</taxon>
        <taxon>Alicyclobacillaceae</taxon>
        <taxon>Kyrpidia</taxon>
    </lineage>
</organism>
<dbReference type="EMBL" id="LR792683">
    <property type="protein sequence ID" value="CAB3394384.1"/>
    <property type="molecule type" value="Genomic_DNA"/>
</dbReference>
<dbReference type="PANTHER" id="PTHR46233:SF3">
    <property type="entry name" value="HYDROXYACYLGLUTATHIONE HYDROLASE GLOC"/>
    <property type="match status" value="1"/>
</dbReference>
<dbReference type="InterPro" id="IPR001279">
    <property type="entry name" value="Metallo-B-lactamas"/>
</dbReference>
<dbReference type="EC" id="3.-.-.-" evidence="6"/>
<accession>A0A6F9ECV2</accession>
<evidence type="ECO:0000313" key="6">
    <source>
        <dbReference type="EMBL" id="CAB3394384.1"/>
    </source>
</evidence>
<dbReference type="RefSeq" id="WP_197957647.1">
    <property type="nucleotide sequence ID" value="NZ_CP047972.1"/>
</dbReference>
<dbReference type="CDD" id="cd06262">
    <property type="entry name" value="metallo-hydrolase-like_MBL-fold"/>
    <property type="match status" value="1"/>
</dbReference>
<name>A0A6F9ECV2_9BACL</name>
<evidence type="ECO:0000256" key="1">
    <source>
        <dbReference type="ARBA" id="ARBA00001947"/>
    </source>
</evidence>
<reference evidence="6 7" key="1">
    <citation type="submission" date="2020-04" db="EMBL/GenBank/DDBJ databases">
        <authorList>
            <person name="Hogendoorn C."/>
        </authorList>
    </citation>
    <scope>NUCLEOTIDE SEQUENCE [LARGE SCALE GENOMIC DNA]</scope>
    <source>
        <strain evidence="6">COOX1</strain>
    </source>
</reference>
<protein>
    <submittedName>
        <fullName evidence="6">Putative enzyme</fullName>
        <ecNumber evidence="6">3.-.-.-</ecNumber>
    </submittedName>
</protein>
<keyword evidence="4" id="KW-0862">Zinc</keyword>
<dbReference type="Gene3D" id="3.60.15.10">
    <property type="entry name" value="Ribonuclease Z/Hydroxyacylglutathione hydrolase-like"/>
    <property type="match status" value="1"/>
</dbReference>
<dbReference type="SMART" id="SM00849">
    <property type="entry name" value="Lactamase_B"/>
    <property type="match status" value="1"/>
</dbReference>
<gene>
    <name evidence="6" type="ORF">COOX1_2387</name>
</gene>
<evidence type="ECO:0000256" key="3">
    <source>
        <dbReference type="ARBA" id="ARBA00022801"/>
    </source>
</evidence>
<dbReference type="Proteomes" id="UP000502196">
    <property type="component" value="Chromosome"/>
</dbReference>
<evidence type="ECO:0000256" key="2">
    <source>
        <dbReference type="ARBA" id="ARBA00022723"/>
    </source>
</evidence>
<dbReference type="GO" id="GO:0016787">
    <property type="term" value="F:hydrolase activity"/>
    <property type="evidence" value="ECO:0007669"/>
    <property type="project" value="UniProtKB-KW"/>
</dbReference>
<dbReference type="AlphaFoldDB" id="A0A6F9ECV2"/>
<feature type="domain" description="Metallo-beta-lactamase" evidence="5">
    <location>
        <begin position="12"/>
        <end position="196"/>
    </location>
</feature>
<dbReference type="InterPro" id="IPR036866">
    <property type="entry name" value="RibonucZ/Hydroxyglut_hydro"/>
</dbReference>
<comment type="cofactor">
    <cofactor evidence="1">
        <name>Zn(2+)</name>
        <dbReference type="ChEBI" id="CHEBI:29105"/>
    </cofactor>
</comment>
<dbReference type="GO" id="GO:0046872">
    <property type="term" value="F:metal ion binding"/>
    <property type="evidence" value="ECO:0007669"/>
    <property type="project" value="UniProtKB-KW"/>
</dbReference>
<dbReference type="Pfam" id="PF00753">
    <property type="entry name" value="Lactamase_B"/>
    <property type="match status" value="1"/>
</dbReference>
<dbReference type="InterPro" id="IPR051453">
    <property type="entry name" value="MBL_Glyoxalase_II"/>
</dbReference>
<evidence type="ECO:0000259" key="5">
    <source>
        <dbReference type="SMART" id="SM00849"/>
    </source>
</evidence>
<dbReference type="PANTHER" id="PTHR46233">
    <property type="entry name" value="HYDROXYACYLGLUTATHIONE HYDROLASE GLOC"/>
    <property type="match status" value="1"/>
</dbReference>
<keyword evidence="2" id="KW-0479">Metal-binding</keyword>